<dbReference type="RefSeq" id="XP_010768467.1">
    <property type="nucleotide sequence ID" value="XM_010770165.1"/>
</dbReference>
<dbReference type="OrthoDB" id="75801at2759"/>
<dbReference type="AlphaFoldDB" id="A0A6I9MVP8"/>
<dbReference type="GeneID" id="104944605"/>
<evidence type="ECO:0000256" key="1">
    <source>
        <dbReference type="SAM" id="Coils"/>
    </source>
</evidence>
<feature type="coiled-coil region" evidence="1">
    <location>
        <begin position="4"/>
        <end position="77"/>
    </location>
</feature>
<sequence length="96" mass="11348">MKMCQEFEIKRMSLEEQRDRLQQQLDNLKEELSAKLNMANQEVSHLQELVREGQQNMNSAQTQISCLRETQDKLRIELDATRARVRETSNLLTDLQ</sequence>
<proteinExistence type="predicted"/>
<accession>A0A6I9MVP8</accession>
<dbReference type="Proteomes" id="UP000504611">
    <property type="component" value="Unplaced"/>
</dbReference>
<organism evidence="2 3">
    <name type="scientific">Notothenia coriiceps</name>
    <name type="common">black rockcod</name>
    <dbReference type="NCBI Taxonomy" id="8208"/>
    <lineage>
        <taxon>Eukaryota</taxon>
        <taxon>Metazoa</taxon>
        <taxon>Chordata</taxon>
        <taxon>Craniata</taxon>
        <taxon>Vertebrata</taxon>
        <taxon>Euteleostomi</taxon>
        <taxon>Actinopterygii</taxon>
        <taxon>Neopterygii</taxon>
        <taxon>Teleostei</taxon>
        <taxon>Neoteleostei</taxon>
        <taxon>Acanthomorphata</taxon>
        <taxon>Eupercaria</taxon>
        <taxon>Perciformes</taxon>
        <taxon>Notothenioidei</taxon>
        <taxon>Nototheniidae</taxon>
        <taxon>Notothenia</taxon>
    </lineage>
</organism>
<feature type="non-terminal residue" evidence="3">
    <location>
        <position position="96"/>
    </location>
</feature>
<protein>
    <submittedName>
        <fullName evidence="3">Protein FAM184A-like</fullName>
    </submittedName>
</protein>
<reference evidence="3" key="1">
    <citation type="submission" date="2025-08" db="UniProtKB">
        <authorList>
            <consortium name="RefSeq"/>
        </authorList>
    </citation>
    <scope>IDENTIFICATION</scope>
    <source>
        <tissue evidence="3">Muscle</tissue>
    </source>
</reference>
<name>A0A6I9MVP8_9TELE</name>
<evidence type="ECO:0000313" key="2">
    <source>
        <dbReference type="Proteomes" id="UP000504611"/>
    </source>
</evidence>
<evidence type="ECO:0000313" key="3">
    <source>
        <dbReference type="RefSeq" id="XP_010768467.1"/>
    </source>
</evidence>
<keyword evidence="2" id="KW-1185">Reference proteome</keyword>
<keyword evidence="1" id="KW-0175">Coiled coil</keyword>
<gene>
    <name evidence="3" type="primary">LOC104944605</name>
</gene>
<dbReference type="KEGG" id="ncc:104944605"/>